<keyword evidence="5" id="KW-0472">Membrane</keyword>
<dbReference type="PROSITE" id="PS50842">
    <property type="entry name" value="EXPANSIN_EG45"/>
    <property type="match status" value="1"/>
</dbReference>
<dbReference type="SUPFAM" id="SSF50685">
    <property type="entry name" value="Barwin-like endoglucanases"/>
    <property type="match status" value="1"/>
</dbReference>
<proteinExistence type="inferred from homology"/>
<evidence type="ECO:0000259" key="8">
    <source>
        <dbReference type="PROSITE" id="PS50842"/>
    </source>
</evidence>
<feature type="chain" id="PRO_5034345053" description="Expansin" evidence="7">
    <location>
        <begin position="36"/>
        <end position="277"/>
    </location>
</feature>
<gene>
    <name evidence="11" type="primary">LOC115755839</name>
</gene>
<evidence type="ECO:0000256" key="5">
    <source>
        <dbReference type="ARBA" id="ARBA00023136"/>
    </source>
</evidence>
<keyword evidence="10" id="KW-1185">Reference proteome</keyword>
<evidence type="ECO:0000313" key="11">
    <source>
        <dbReference type="RefSeq" id="XP_030551259.1"/>
    </source>
</evidence>
<dbReference type="Gene3D" id="2.60.40.760">
    <property type="entry name" value="Expansin, cellulose-binding-like domain"/>
    <property type="match status" value="1"/>
</dbReference>
<dbReference type="Proteomes" id="UP000827889">
    <property type="component" value="Chromosome 8"/>
</dbReference>
<evidence type="ECO:0000256" key="6">
    <source>
        <dbReference type="ARBA" id="ARBA00023316"/>
    </source>
</evidence>
<dbReference type="PRINTS" id="PR01226">
    <property type="entry name" value="EXPANSIN"/>
</dbReference>
<keyword evidence="4 7" id="KW-0732">Signal</keyword>
<dbReference type="GO" id="GO:0009664">
    <property type="term" value="P:plant-type cell wall organization"/>
    <property type="evidence" value="ECO:0007669"/>
    <property type="project" value="InterPro"/>
</dbReference>
<dbReference type="InterPro" id="IPR036749">
    <property type="entry name" value="Expansin_CBD_sf"/>
</dbReference>
<dbReference type="CDD" id="cd22274">
    <property type="entry name" value="DPBB_EXPA_N"/>
    <property type="match status" value="1"/>
</dbReference>
<dbReference type="InterPro" id="IPR007118">
    <property type="entry name" value="Expan_Lol_pI"/>
</dbReference>
<sequence length="277" mass="30892">MAPWSEYHHRSSTMLGCLALTRVLLLLIAGDGGGGLQGWDSGAHATFYGDIHGNDTMMGACGYGNLFEQGYGLKTTALSTVLFRNGATCGACYAIMCIHSPWCLPDRPVIRVTATNFCPPNYTRATEVWCNPPQKHFDLSMPMFLKIAHYRAGIVPVAFRRVRCDPKRGGIRFEMKGNEWWLMVLVYNVGGDGQVVDVKIKGTRTGWVGMSRNWGQNWQTWVVLRGQALSFRVTTSDGKVIQSDNVAPPDWMPGRTYEGRNFPDSYFYSKFGILPSK</sequence>
<evidence type="ECO:0000256" key="2">
    <source>
        <dbReference type="ARBA" id="ARBA00022512"/>
    </source>
</evidence>
<dbReference type="OrthoDB" id="5823761at2759"/>
<comment type="function">
    <text evidence="7">Causes loosening and extension of plant cell walls by disrupting non-covalent bonding between cellulose microfibrils and matrix glucans. No enzymatic activity has been found.</text>
</comment>
<evidence type="ECO:0000256" key="1">
    <source>
        <dbReference type="ARBA" id="ARBA00005392"/>
    </source>
</evidence>
<dbReference type="InterPro" id="IPR009009">
    <property type="entry name" value="RlpA-like_DPBB"/>
</dbReference>
<dbReference type="GeneID" id="115755839"/>
<evidence type="ECO:0000313" key="10">
    <source>
        <dbReference type="Proteomes" id="UP000827889"/>
    </source>
</evidence>
<name>A0A8B8QVK4_9MYRT</name>
<evidence type="ECO:0000256" key="4">
    <source>
        <dbReference type="ARBA" id="ARBA00022729"/>
    </source>
</evidence>
<dbReference type="GO" id="GO:0005576">
    <property type="term" value="C:extracellular region"/>
    <property type="evidence" value="ECO:0007669"/>
    <property type="project" value="InterPro"/>
</dbReference>
<dbReference type="Pfam" id="PF01357">
    <property type="entry name" value="Expansin_C"/>
    <property type="match status" value="1"/>
</dbReference>
<dbReference type="PRINTS" id="PR01225">
    <property type="entry name" value="EXPANSNFAMLY"/>
</dbReference>
<comment type="subcellular location">
    <subcellularLocation>
        <location evidence="7">Secreted</location>
        <location evidence="7">Cell wall</location>
    </subcellularLocation>
    <subcellularLocation>
        <location evidence="7">Membrane</location>
        <topology evidence="7">Peripheral membrane protein</topology>
    </subcellularLocation>
</comment>
<dbReference type="GO" id="GO:0016020">
    <property type="term" value="C:membrane"/>
    <property type="evidence" value="ECO:0007669"/>
    <property type="project" value="UniProtKB-SubCell"/>
</dbReference>
<dbReference type="SMART" id="SM00837">
    <property type="entry name" value="DPBB_1"/>
    <property type="match status" value="1"/>
</dbReference>
<dbReference type="Gene3D" id="2.40.40.10">
    <property type="entry name" value="RlpA-like domain"/>
    <property type="match status" value="1"/>
</dbReference>
<feature type="domain" description="Expansin-like CBD" evidence="9">
    <location>
        <begin position="180"/>
        <end position="259"/>
    </location>
</feature>
<organism evidence="10 11">
    <name type="scientific">Rhodamnia argentea</name>
    <dbReference type="NCBI Taxonomy" id="178133"/>
    <lineage>
        <taxon>Eukaryota</taxon>
        <taxon>Viridiplantae</taxon>
        <taxon>Streptophyta</taxon>
        <taxon>Embryophyta</taxon>
        <taxon>Tracheophyta</taxon>
        <taxon>Spermatophyta</taxon>
        <taxon>Magnoliopsida</taxon>
        <taxon>eudicotyledons</taxon>
        <taxon>Gunneridae</taxon>
        <taxon>Pentapetalae</taxon>
        <taxon>rosids</taxon>
        <taxon>malvids</taxon>
        <taxon>Myrtales</taxon>
        <taxon>Myrtaceae</taxon>
        <taxon>Myrtoideae</taxon>
        <taxon>Myrteae</taxon>
        <taxon>Australasian group</taxon>
        <taxon>Rhodamnia</taxon>
    </lineage>
</organism>
<dbReference type="InterPro" id="IPR036908">
    <property type="entry name" value="RlpA-like_sf"/>
</dbReference>
<evidence type="ECO:0000259" key="9">
    <source>
        <dbReference type="PROSITE" id="PS50843"/>
    </source>
</evidence>
<dbReference type="SUPFAM" id="SSF49590">
    <property type="entry name" value="PHL pollen allergen"/>
    <property type="match status" value="1"/>
</dbReference>
<comment type="similarity">
    <text evidence="1 7">Belongs to the expansin family. Expansin A subfamily.</text>
</comment>
<evidence type="ECO:0000256" key="7">
    <source>
        <dbReference type="RuleBase" id="RU365023"/>
    </source>
</evidence>
<protein>
    <recommendedName>
        <fullName evidence="7">Expansin</fullName>
    </recommendedName>
</protein>
<dbReference type="PROSITE" id="PS50843">
    <property type="entry name" value="EXPANSIN_CBD"/>
    <property type="match status" value="1"/>
</dbReference>
<keyword evidence="3 7" id="KW-0964">Secreted</keyword>
<keyword evidence="6 7" id="KW-0961">Cell wall biogenesis/degradation</keyword>
<reference evidence="11" key="1">
    <citation type="submission" date="2025-08" db="UniProtKB">
        <authorList>
            <consortium name="RefSeq"/>
        </authorList>
    </citation>
    <scope>IDENTIFICATION</scope>
    <source>
        <tissue evidence="11">Leaf</tissue>
    </source>
</reference>
<dbReference type="Pfam" id="PF03330">
    <property type="entry name" value="DPBB_1"/>
    <property type="match status" value="1"/>
</dbReference>
<dbReference type="InterPro" id="IPR007117">
    <property type="entry name" value="Expansin_CBD"/>
</dbReference>
<feature type="signal peptide" evidence="7">
    <location>
        <begin position="1"/>
        <end position="35"/>
    </location>
</feature>
<accession>A0A8B8QVK4</accession>
<dbReference type="PANTHER" id="PTHR31867">
    <property type="entry name" value="EXPANSIN-A15"/>
    <property type="match status" value="1"/>
</dbReference>
<keyword evidence="2 7" id="KW-0134">Cell wall</keyword>
<dbReference type="KEGG" id="rarg:115755839"/>
<dbReference type="GO" id="GO:0009653">
    <property type="term" value="P:anatomical structure morphogenesis"/>
    <property type="evidence" value="ECO:0007669"/>
    <property type="project" value="UniProtKB-ARBA"/>
</dbReference>
<dbReference type="AlphaFoldDB" id="A0A8B8QVK4"/>
<dbReference type="InterPro" id="IPR002963">
    <property type="entry name" value="Expansin"/>
</dbReference>
<feature type="domain" description="Expansin-like EG45" evidence="8">
    <location>
        <begin position="58"/>
        <end position="169"/>
    </location>
</feature>
<dbReference type="InterPro" id="IPR007112">
    <property type="entry name" value="Expansin/allergen_DPBB_dom"/>
</dbReference>
<evidence type="ECO:0000256" key="3">
    <source>
        <dbReference type="ARBA" id="ARBA00022525"/>
    </source>
</evidence>
<dbReference type="RefSeq" id="XP_030551259.1">
    <property type="nucleotide sequence ID" value="XM_030695399.2"/>
</dbReference>